<accession>A0A2C9UCV0</accession>
<dbReference type="SMART" id="SM01114">
    <property type="entry name" value="CXC"/>
    <property type="match status" value="2"/>
</dbReference>
<comment type="similarity">
    <text evidence="2">Belongs to the lin-54 family.</text>
</comment>
<evidence type="ECO:0000256" key="2">
    <source>
        <dbReference type="ARBA" id="ARBA00007267"/>
    </source>
</evidence>
<dbReference type="PANTHER" id="PTHR46159:SF6">
    <property type="entry name" value="OS12G0605300 PROTEIN"/>
    <property type="match status" value="1"/>
</dbReference>
<organism evidence="6 7">
    <name type="scientific">Manihot esculenta</name>
    <name type="common">Cassava</name>
    <name type="synonym">Jatropha manihot</name>
    <dbReference type="NCBI Taxonomy" id="3983"/>
    <lineage>
        <taxon>Eukaryota</taxon>
        <taxon>Viridiplantae</taxon>
        <taxon>Streptophyta</taxon>
        <taxon>Embryophyta</taxon>
        <taxon>Tracheophyta</taxon>
        <taxon>Spermatophyta</taxon>
        <taxon>Magnoliopsida</taxon>
        <taxon>eudicotyledons</taxon>
        <taxon>Gunneridae</taxon>
        <taxon>Pentapetalae</taxon>
        <taxon>rosids</taxon>
        <taxon>fabids</taxon>
        <taxon>Malpighiales</taxon>
        <taxon>Euphorbiaceae</taxon>
        <taxon>Crotonoideae</taxon>
        <taxon>Manihoteae</taxon>
        <taxon>Manihot</taxon>
    </lineage>
</organism>
<dbReference type="AlphaFoldDB" id="A0A2C9UCV0"/>
<dbReference type="SMR" id="A0A2C9UCV0"/>
<sequence length="906" mass="98584">MDSSPQSASNTTTTTAAATTAIVAAATFSDSSPVQESPFSNYISNLSPIKPVKAAHVAQGFLGVSSPPLVFTSPRIIPHRETSFFQRSQLAQVPSAETPENDGGRNNLAGLSDDIGKSVNYSTKSITDSHQENAGENSARDQPGSSSGCVDEYLYDPVDVDCASSVNLVNPNAKQSNDVLQSSALSEHAEQDQGHSMFEIKPAQVEKEQSSNKQSPIKCPKDESGMTMGHFPEKKQCDVLESQVVRAQEDYNENVGASLQGALDNIVQREPEASHLQRGLSRRCLQFGETRWKTVVNSTCSPNLMNNVTSSRSPASAMELESLDGSLVDLSDSSSKKQTVNLSRSATSMFPPRGNEKLPITVSKPSGIGLHLNSIVNTSAVGHTTATNIESSNCSESSNLVEKIAITPKDRMLETKASLPASAATADSLHNAEPSNMLQPVGHQTTPLNKRKFNPEHGYNVEEFGQVSPAKKKRKKSSSLDGDGCKRCNCKRTKCLKLYCDCFAAGIYCAESCACQGCFNRPEYEDTVIETRQQIESRNPNAFAPKIVQHVAEFAAEDGNQLMPSLARHKRGCHCKRSMCLKKYCECYQANVGCSSDCRCEGCKNVYGRKEEYGSTGEIASNIVRKQILDGRIDDKLEMAATNSDFLHAELYDLRHLTPSTPSIQHSDHGKDAQVQFNSSRYVPSPESDFSILPSYAKSISSPSNSHSNNMIPEKGEEILDIDTCGQGMDYNVAMMDQFSPRHDALVDICELTPLQNPSMTQTTSASSKTRDWTGGSRLQLCPGSGCFSSGRSFRWRSSPITPLTRLHESKNQGHDTDSGLYDILEDDTPEILKEASTPITSVKASSPNKKRVSPPHKHIQGLWSSSSGGLRSGRKFILKAVPSFPPLTPCIDSKDSRTEKKDSNK</sequence>
<feature type="region of interest" description="Disordered" evidence="4">
    <location>
        <begin position="88"/>
        <end position="150"/>
    </location>
</feature>
<name>A0A2C9UCV0_MANES</name>
<dbReference type="Gramene" id="Manes.16G119900.4.v8.1">
    <property type="protein sequence ID" value="Manes.16G119900.4.v8.1.CDS"/>
    <property type="gene ID" value="Manes.16G119900.v8.1"/>
</dbReference>
<dbReference type="PROSITE" id="PS51634">
    <property type="entry name" value="CRC"/>
    <property type="match status" value="1"/>
</dbReference>
<dbReference type="InterPro" id="IPR033467">
    <property type="entry name" value="Tesmin/TSO1-like_CXC"/>
</dbReference>
<proteinExistence type="inferred from homology"/>
<feature type="domain" description="CRC" evidence="5">
    <location>
        <begin position="484"/>
        <end position="608"/>
    </location>
</feature>
<evidence type="ECO:0000256" key="4">
    <source>
        <dbReference type="SAM" id="MobiDB-lite"/>
    </source>
</evidence>
<evidence type="ECO:0000313" key="6">
    <source>
        <dbReference type="EMBL" id="OAY27361.1"/>
    </source>
</evidence>
<evidence type="ECO:0000256" key="3">
    <source>
        <dbReference type="ARBA" id="ARBA00023242"/>
    </source>
</evidence>
<dbReference type="GO" id="GO:0005634">
    <property type="term" value="C:nucleus"/>
    <property type="evidence" value="ECO:0007669"/>
    <property type="project" value="UniProtKB-SubCell"/>
</dbReference>
<dbReference type="Pfam" id="PF03638">
    <property type="entry name" value="TCR"/>
    <property type="match status" value="2"/>
</dbReference>
<dbReference type="InterPro" id="IPR005172">
    <property type="entry name" value="CRC"/>
</dbReference>
<reference evidence="7" key="1">
    <citation type="journal article" date="2016" name="Nat. Biotechnol.">
        <title>Sequencing wild and cultivated cassava and related species reveals extensive interspecific hybridization and genetic diversity.</title>
        <authorList>
            <person name="Bredeson J.V."/>
            <person name="Lyons J.B."/>
            <person name="Prochnik S.E."/>
            <person name="Wu G.A."/>
            <person name="Ha C.M."/>
            <person name="Edsinger-Gonzales E."/>
            <person name="Grimwood J."/>
            <person name="Schmutz J."/>
            <person name="Rabbi I.Y."/>
            <person name="Egesi C."/>
            <person name="Nauluvula P."/>
            <person name="Lebot V."/>
            <person name="Ndunguru J."/>
            <person name="Mkamilo G."/>
            <person name="Bart R.S."/>
            <person name="Setter T.L."/>
            <person name="Gleadow R.M."/>
            <person name="Kulakow P."/>
            <person name="Ferguson M.E."/>
            <person name="Rounsley S."/>
            <person name="Rokhsar D.S."/>
        </authorList>
    </citation>
    <scope>NUCLEOTIDE SEQUENCE [LARGE SCALE GENOMIC DNA]</scope>
    <source>
        <strain evidence="7">cv. AM560-2</strain>
    </source>
</reference>
<dbReference type="GO" id="GO:0003700">
    <property type="term" value="F:DNA-binding transcription factor activity"/>
    <property type="evidence" value="ECO:0007669"/>
    <property type="project" value="InterPro"/>
</dbReference>
<keyword evidence="3" id="KW-0539">Nucleus</keyword>
<comment type="subcellular location">
    <subcellularLocation>
        <location evidence="1">Nucleus</location>
    </subcellularLocation>
</comment>
<dbReference type="Proteomes" id="UP000091857">
    <property type="component" value="Chromosome 16"/>
</dbReference>
<evidence type="ECO:0000313" key="7">
    <source>
        <dbReference type="Proteomes" id="UP000091857"/>
    </source>
</evidence>
<dbReference type="STRING" id="3983.A0A2C9UCV0"/>
<feature type="region of interest" description="Disordered" evidence="4">
    <location>
        <begin position="204"/>
        <end position="223"/>
    </location>
</feature>
<keyword evidence="7" id="KW-1185">Reference proteome</keyword>
<dbReference type="EMBL" id="CM004402">
    <property type="protein sequence ID" value="OAY27361.1"/>
    <property type="molecule type" value="Genomic_DNA"/>
</dbReference>
<evidence type="ECO:0000259" key="5">
    <source>
        <dbReference type="PROSITE" id="PS51634"/>
    </source>
</evidence>
<dbReference type="Gramene" id="Manes.16G119900.1.v8.1">
    <property type="protein sequence ID" value="Manes.16G119900.1.v8.1.CDS"/>
    <property type="gene ID" value="Manes.16G119900.v8.1"/>
</dbReference>
<dbReference type="OrthoDB" id="6283463at2759"/>
<dbReference type="PANTHER" id="PTHR46159">
    <property type="entry name" value="PROTEIN TESMIN/TSO1-LIKE CXC 2"/>
    <property type="match status" value="1"/>
</dbReference>
<feature type="compositionally biased region" description="Basic residues" evidence="4">
    <location>
        <begin position="849"/>
        <end position="860"/>
    </location>
</feature>
<protein>
    <recommendedName>
        <fullName evidence="5">CRC domain-containing protein</fullName>
    </recommendedName>
</protein>
<dbReference type="InterPro" id="IPR044522">
    <property type="entry name" value="TSO1-like"/>
</dbReference>
<evidence type="ECO:0000256" key="1">
    <source>
        <dbReference type="ARBA" id="ARBA00004123"/>
    </source>
</evidence>
<gene>
    <name evidence="6" type="ORF">MANES_16G119900v8</name>
</gene>
<feature type="region of interest" description="Disordered" evidence="4">
    <location>
        <begin position="841"/>
        <end position="869"/>
    </location>
</feature>
<comment type="caution">
    <text evidence="6">The sequence shown here is derived from an EMBL/GenBank/DDBJ whole genome shotgun (WGS) entry which is preliminary data.</text>
</comment>